<protein>
    <submittedName>
        <fullName evidence="1">Uncharacterized protein</fullName>
    </submittedName>
</protein>
<evidence type="ECO:0000313" key="2">
    <source>
        <dbReference type="Proteomes" id="UP000234342"/>
    </source>
</evidence>
<dbReference type="AlphaFoldDB" id="A0A2H1IMX1"/>
<gene>
    <name evidence="1" type="ORF">BANT10_01107</name>
</gene>
<sequence length="89" mass="10000">MSFIKITTIHPEGREVTGITQQAHVTAQEAFARRAVRAGVARQPHDIDRSTLTIRLHPTEVVEYSQLLEYAETIEAFDVIQPGLFEVTP</sequence>
<keyword evidence="2" id="KW-1185">Reference proteome</keyword>
<dbReference type="EMBL" id="FXZE01000003">
    <property type="protein sequence ID" value="SMX76567.1"/>
    <property type="molecule type" value="Genomic_DNA"/>
</dbReference>
<evidence type="ECO:0000313" key="1">
    <source>
        <dbReference type="EMBL" id="SMX76567.1"/>
    </source>
</evidence>
<name>A0A2H1IMX1_9MICO</name>
<proteinExistence type="predicted"/>
<dbReference type="Proteomes" id="UP000234342">
    <property type="component" value="Unassembled WGS sequence"/>
</dbReference>
<dbReference type="RefSeq" id="WP_101642266.1">
    <property type="nucleotide sequence ID" value="NZ_FXZE01000003.1"/>
</dbReference>
<reference evidence="2" key="1">
    <citation type="submission" date="2017-03" db="EMBL/GenBank/DDBJ databases">
        <authorList>
            <person name="Monnet C."/>
        </authorList>
    </citation>
    <scope>NUCLEOTIDE SEQUENCE [LARGE SCALE GENOMIC DNA]</scope>
    <source>
        <strain evidence="2">P10</strain>
    </source>
</reference>
<accession>A0A2H1IMX1</accession>
<organism evidence="1 2">
    <name type="scientific">Brevibacterium antiquum</name>
    <dbReference type="NCBI Taxonomy" id="234835"/>
    <lineage>
        <taxon>Bacteria</taxon>
        <taxon>Bacillati</taxon>
        <taxon>Actinomycetota</taxon>
        <taxon>Actinomycetes</taxon>
        <taxon>Micrococcales</taxon>
        <taxon>Brevibacteriaceae</taxon>
        <taxon>Brevibacterium</taxon>
    </lineage>
</organism>